<proteinExistence type="predicted"/>
<evidence type="ECO:0000313" key="2">
    <source>
        <dbReference type="Proteomes" id="UP000326678"/>
    </source>
</evidence>
<dbReference type="Proteomes" id="UP000326678">
    <property type="component" value="Chromosome Gxm1"/>
</dbReference>
<dbReference type="AlphaFoldDB" id="A0A5P8W388"/>
<organism evidence="1 2">
    <name type="scientific">Nostoc sphaeroides CCNUC1</name>
    <dbReference type="NCBI Taxonomy" id="2653204"/>
    <lineage>
        <taxon>Bacteria</taxon>
        <taxon>Bacillati</taxon>
        <taxon>Cyanobacteriota</taxon>
        <taxon>Cyanophyceae</taxon>
        <taxon>Nostocales</taxon>
        <taxon>Nostocaceae</taxon>
        <taxon>Nostoc</taxon>
    </lineage>
</organism>
<gene>
    <name evidence="1" type="ORF">GXM_03980</name>
</gene>
<keyword evidence="2" id="KW-1185">Reference proteome</keyword>
<dbReference type="KEGG" id="nsh:GXM_03980"/>
<dbReference type="EMBL" id="CP045226">
    <property type="protein sequence ID" value="QFS46499.1"/>
    <property type="molecule type" value="Genomic_DNA"/>
</dbReference>
<sequence length="51" mass="5783">MIAVSHLHGTHKSIDYKRRSQQKLDALLLDEEAKLAHLSNELDKIESALQS</sequence>
<accession>A0A5P8W388</accession>
<protein>
    <submittedName>
        <fullName evidence="1">Uncharacterized protein</fullName>
    </submittedName>
</protein>
<dbReference type="RefSeq" id="WP_181984908.1">
    <property type="nucleotide sequence ID" value="NZ_CP045226.1"/>
</dbReference>
<reference evidence="1 2" key="1">
    <citation type="submission" date="2019-10" db="EMBL/GenBank/DDBJ databases">
        <title>Genomic and transcriptomic insights into the perfect genentic adaptation of a filamentous nitrogen-fixing cyanobacterium to rice fields.</title>
        <authorList>
            <person name="Chen Z."/>
        </authorList>
    </citation>
    <scope>NUCLEOTIDE SEQUENCE [LARGE SCALE GENOMIC DNA]</scope>
    <source>
        <strain evidence="1">CCNUC1</strain>
    </source>
</reference>
<name>A0A5P8W388_9NOSO</name>
<evidence type="ECO:0000313" key="1">
    <source>
        <dbReference type="EMBL" id="QFS46499.1"/>
    </source>
</evidence>